<dbReference type="Gene3D" id="1.10.230.10">
    <property type="entry name" value="Cytochrome P450-Terp, domain 2"/>
    <property type="match status" value="1"/>
</dbReference>
<dbReference type="SUPFAM" id="SSF48256">
    <property type="entry name" value="Citrate synthase"/>
    <property type="match status" value="1"/>
</dbReference>
<dbReference type="Proteomes" id="UP001365405">
    <property type="component" value="Unassembled WGS sequence"/>
</dbReference>
<protein>
    <recommendedName>
        <fullName evidence="3">citrate synthase (unknown stereospecificity)</fullName>
        <ecNumber evidence="3">2.3.3.16</ecNumber>
    </recommendedName>
</protein>
<evidence type="ECO:0000256" key="3">
    <source>
        <dbReference type="ARBA" id="ARBA00012972"/>
    </source>
</evidence>
<dbReference type="EC" id="2.3.3.16" evidence="3"/>
<accession>A0ABU9CD04</accession>
<name>A0ABU9CD04_9BURK</name>
<evidence type="ECO:0000256" key="1">
    <source>
        <dbReference type="ARBA" id="ARBA00004751"/>
    </source>
</evidence>
<evidence type="ECO:0000313" key="7">
    <source>
        <dbReference type="Proteomes" id="UP001365405"/>
    </source>
</evidence>
<dbReference type="InterPro" id="IPR016143">
    <property type="entry name" value="Citrate_synth-like_sm_a-sub"/>
</dbReference>
<dbReference type="InterPro" id="IPR002020">
    <property type="entry name" value="Citrate_synthase"/>
</dbReference>
<dbReference type="CDD" id="cd06102">
    <property type="entry name" value="citrate_synt_like_2"/>
    <property type="match status" value="1"/>
</dbReference>
<sequence>MTPTDRWMTADEAARHLGVSRATLYAYVSRGLLQREAESANGPGARRSRYRADSVLRLAAQRRAARNPRQAAQATLDWGLPVLSSSLTLIDSGRLHYRGKDAEALADHATLEEVAALLWQVDVADLARLAVQPEVLGAEPAARLLAPWRTAATPGPQRSLATMQALLAAQSLASAEGAARPAAAQPSADAAIAEALALLSTMRAATSQRAVPSARLRAAPLHRRLQAVWQLNDPQADLLRRALVLCADHELNASSFTARCVAATGAGLPACVLSGLGALSGPRHGGVTARLEVRWPEWMHAAGDARRLRRLVGALVAPPVEGSGRRVVRETAFTVGFGHPLYPQGDPRARHLLERLPPHPPVTRLLREVQAQTGWAPTVDFALVALRHALGLPEGAAFALFAIGRTVGWIAHALEQRAQGRLIRPRAAYVGERPAVAGTEATTGRVVRRR</sequence>
<dbReference type="RefSeq" id="WP_341409444.1">
    <property type="nucleotide sequence ID" value="NZ_JBBUTH010000003.1"/>
</dbReference>
<dbReference type="Gene3D" id="1.10.580.10">
    <property type="entry name" value="Citrate Synthase, domain 1"/>
    <property type="match status" value="1"/>
</dbReference>
<feature type="domain" description="Helix-turn-helix" evidence="5">
    <location>
        <begin position="7"/>
        <end position="63"/>
    </location>
</feature>
<dbReference type="InterPro" id="IPR041657">
    <property type="entry name" value="HTH_17"/>
</dbReference>
<evidence type="ECO:0000256" key="4">
    <source>
        <dbReference type="ARBA" id="ARBA00022679"/>
    </source>
</evidence>
<dbReference type="PRINTS" id="PR00143">
    <property type="entry name" value="CITRTSNTHASE"/>
</dbReference>
<dbReference type="EMBL" id="JBBUTH010000003">
    <property type="protein sequence ID" value="MEK8049764.1"/>
    <property type="molecule type" value="Genomic_DNA"/>
</dbReference>
<evidence type="ECO:0000313" key="6">
    <source>
        <dbReference type="EMBL" id="MEK8049764.1"/>
    </source>
</evidence>
<comment type="caution">
    <text evidence="6">The sequence shown here is derived from an EMBL/GenBank/DDBJ whole genome shotgun (WGS) entry which is preliminary data.</text>
</comment>
<keyword evidence="7" id="KW-1185">Reference proteome</keyword>
<dbReference type="Pfam" id="PF12728">
    <property type="entry name" value="HTH_17"/>
    <property type="match status" value="1"/>
</dbReference>
<dbReference type="PANTHER" id="PTHR11739">
    <property type="entry name" value="CITRATE SYNTHASE"/>
    <property type="match status" value="1"/>
</dbReference>
<keyword evidence="4" id="KW-0808">Transferase</keyword>
<dbReference type="InterPro" id="IPR016142">
    <property type="entry name" value="Citrate_synth-like_lrg_a-sub"/>
</dbReference>
<gene>
    <name evidence="6" type="ORF">AACH10_05915</name>
</gene>
<dbReference type="Pfam" id="PF00285">
    <property type="entry name" value="Citrate_synt"/>
    <property type="match status" value="1"/>
</dbReference>
<proteinExistence type="inferred from homology"/>
<organism evidence="6 7">
    <name type="scientific">Pseudaquabacterium inlustre</name>
    <dbReference type="NCBI Taxonomy" id="2984192"/>
    <lineage>
        <taxon>Bacteria</taxon>
        <taxon>Pseudomonadati</taxon>
        <taxon>Pseudomonadota</taxon>
        <taxon>Betaproteobacteria</taxon>
        <taxon>Burkholderiales</taxon>
        <taxon>Sphaerotilaceae</taxon>
        <taxon>Pseudaquabacterium</taxon>
    </lineage>
</organism>
<comment type="pathway">
    <text evidence="1">Carbohydrate metabolism; tricarboxylic acid cycle; isocitrate from oxaloacetate: step 1/2.</text>
</comment>
<comment type="similarity">
    <text evidence="2">Belongs to the citrate synthase family.</text>
</comment>
<evidence type="ECO:0000256" key="2">
    <source>
        <dbReference type="ARBA" id="ARBA00010566"/>
    </source>
</evidence>
<dbReference type="InterPro" id="IPR036969">
    <property type="entry name" value="Citrate_synthase_sf"/>
</dbReference>
<dbReference type="PANTHER" id="PTHR11739:SF4">
    <property type="entry name" value="CITRATE SYNTHASE, PEROXISOMAL"/>
    <property type="match status" value="1"/>
</dbReference>
<evidence type="ECO:0000259" key="5">
    <source>
        <dbReference type="Pfam" id="PF12728"/>
    </source>
</evidence>
<reference evidence="6 7" key="1">
    <citation type="submission" date="2024-04" db="EMBL/GenBank/DDBJ databases">
        <title>Novel species of the genus Ideonella isolated from streams.</title>
        <authorList>
            <person name="Lu H."/>
        </authorList>
    </citation>
    <scope>NUCLEOTIDE SEQUENCE [LARGE SCALE GENOMIC DNA]</scope>
    <source>
        <strain evidence="6 7">DXS22W</strain>
    </source>
</reference>